<dbReference type="Gene3D" id="6.10.340.10">
    <property type="match status" value="1"/>
</dbReference>
<dbReference type="GO" id="GO:0005524">
    <property type="term" value="F:ATP binding"/>
    <property type="evidence" value="ECO:0007669"/>
    <property type="project" value="UniProtKB-KW"/>
</dbReference>
<dbReference type="GO" id="GO:0000155">
    <property type="term" value="F:phosphorelay sensor kinase activity"/>
    <property type="evidence" value="ECO:0007669"/>
    <property type="project" value="InterPro"/>
</dbReference>
<dbReference type="GO" id="GO:0005886">
    <property type="term" value="C:plasma membrane"/>
    <property type="evidence" value="ECO:0007669"/>
    <property type="project" value="UniProtKB-SubCell"/>
</dbReference>
<evidence type="ECO:0000256" key="11">
    <source>
        <dbReference type="ARBA" id="ARBA00022989"/>
    </source>
</evidence>
<evidence type="ECO:0000256" key="12">
    <source>
        <dbReference type="ARBA" id="ARBA00023012"/>
    </source>
</evidence>
<evidence type="ECO:0000256" key="13">
    <source>
        <dbReference type="ARBA" id="ARBA00023136"/>
    </source>
</evidence>
<dbReference type="OrthoDB" id="9121563at2"/>
<keyword evidence="7 14" id="KW-0812">Transmembrane</keyword>
<evidence type="ECO:0000313" key="18">
    <source>
        <dbReference type="Proteomes" id="UP000315439"/>
    </source>
</evidence>
<evidence type="ECO:0000256" key="1">
    <source>
        <dbReference type="ARBA" id="ARBA00000085"/>
    </source>
</evidence>
<evidence type="ECO:0000256" key="7">
    <source>
        <dbReference type="ARBA" id="ARBA00022692"/>
    </source>
</evidence>
<keyword evidence="4" id="KW-1003">Cell membrane</keyword>
<keyword evidence="6" id="KW-0808">Transferase</keyword>
<feature type="transmembrane region" description="Helical" evidence="14">
    <location>
        <begin position="133"/>
        <end position="156"/>
    </location>
</feature>
<dbReference type="RefSeq" id="WP_142932847.1">
    <property type="nucleotide sequence ID" value="NZ_ML660167.1"/>
</dbReference>
<evidence type="ECO:0000256" key="4">
    <source>
        <dbReference type="ARBA" id="ARBA00022475"/>
    </source>
</evidence>
<dbReference type="InterPro" id="IPR036097">
    <property type="entry name" value="HisK_dim/P_sf"/>
</dbReference>
<keyword evidence="8" id="KW-0547">Nucleotide-binding</keyword>
<dbReference type="SUPFAM" id="SSF55874">
    <property type="entry name" value="ATPase domain of HSP90 chaperone/DNA topoisomerase II/histidine kinase"/>
    <property type="match status" value="1"/>
</dbReference>
<dbReference type="Proteomes" id="UP000315439">
    <property type="component" value="Unassembled WGS sequence"/>
</dbReference>
<comment type="caution">
    <text evidence="17">The sequence shown here is derived from an EMBL/GenBank/DDBJ whole genome shotgun (WGS) entry which is preliminary data.</text>
</comment>
<sequence>MINTIKHRLFITFGSLAALICLLFTGVTWLFAAVTEDEVLRHLLTTEADYVLREYEKSNELKQARPDYMQVYLSKSALPAEVLQGYLDNPYEKEFYLHGDNYHIEEFATPEGQQFYITLNASKLEGLSTLDNMIWSFLFVVSGVVLILSLFLAWFLSNRSAKPLQQLSHQIEQHKFSEALPSLPTERRDEIGILSRSFESALQKISLLLEREREFTRDVSHELRTPMTLIKNTIQLSRQQPLKTEEIELIEHASNELEQTVDVLLALARQENLNFSKIKLTPILEKCVLKIYSVHPDVAFEVDIFVDDHFCVMGNQHLVNLLCQNLINNAFYHSNSSTMVIKAEGNLISFENALDGQQPKPFYQGLGHGHYLVKRIVEEMSWDIETEKRDDTYRVTITVRN</sequence>
<evidence type="ECO:0000256" key="5">
    <source>
        <dbReference type="ARBA" id="ARBA00022553"/>
    </source>
</evidence>
<comment type="subcellular location">
    <subcellularLocation>
        <location evidence="2">Cell membrane</location>
        <topology evidence="2">Multi-pass membrane protein</topology>
    </subcellularLocation>
</comment>
<dbReference type="AlphaFoldDB" id="A0A545U8Y8"/>
<dbReference type="SUPFAM" id="SSF47384">
    <property type="entry name" value="Homodimeric domain of signal transducing histidine kinase"/>
    <property type="match status" value="1"/>
</dbReference>
<dbReference type="InterPro" id="IPR050398">
    <property type="entry name" value="HssS/ArlS-like"/>
</dbReference>
<keyword evidence="13 14" id="KW-0472">Membrane</keyword>
<feature type="domain" description="HAMP" evidence="16">
    <location>
        <begin position="158"/>
        <end position="210"/>
    </location>
</feature>
<evidence type="ECO:0000256" key="14">
    <source>
        <dbReference type="SAM" id="Phobius"/>
    </source>
</evidence>
<evidence type="ECO:0000256" key="10">
    <source>
        <dbReference type="ARBA" id="ARBA00022840"/>
    </source>
</evidence>
<protein>
    <recommendedName>
        <fullName evidence="3">histidine kinase</fullName>
        <ecNumber evidence="3">2.7.13.3</ecNumber>
    </recommendedName>
</protein>
<accession>A0A545U8Y8</accession>
<evidence type="ECO:0000313" key="17">
    <source>
        <dbReference type="EMBL" id="TQV85928.1"/>
    </source>
</evidence>
<dbReference type="PROSITE" id="PS50109">
    <property type="entry name" value="HIS_KIN"/>
    <property type="match status" value="1"/>
</dbReference>
<evidence type="ECO:0000259" key="15">
    <source>
        <dbReference type="PROSITE" id="PS50109"/>
    </source>
</evidence>
<dbReference type="PANTHER" id="PTHR45528">
    <property type="entry name" value="SENSOR HISTIDINE KINASE CPXA"/>
    <property type="match status" value="1"/>
</dbReference>
<keyword evidence="11 14" id="KW-1133">Transmembrane helix</keyword>
<evidence type="ECO:0000256" key="3">
    <source>
        <dbReference type="ARBA" id="ARBA00012438"/>
    </source>
</evidence>
<dbReference type="PROSITE" id="PS50885">
    <property type="entry name" value="HAMP"/>
    <property type="match status" value="1"/>
</dbReference>
<dbReference type="SMART" id="SM00388">
    <property type="entry name" value="HisKA"/>
    <property type="match status" value="1"/>
</dbReference>
<evidence type="ECO:0000256" key="6">
    <source>
        <dbReference type="ARBA" id="ARBA00022679"/>
    </source>
</evidence>
<dbReference type="EC" id="2.7.13.3" evidence="3"/>
<dbReference type="InterPro" id="IPR036890">
    <property type="entry name" value="HATPase_C_sf"/>
</dbReference>
<dbReference type="CDD" id="cd06225">
    <property type="entry name" value="HAMP"/>
    <property type="match status" value="1"/>
</dbReference>
<comment type="catalytic activity">
    <reaction evidence="1">
        <text>ATP + protein L-histidine = ADP + protein N-phospho-L-histidine.</text>
        <dbReference type="EC" id="2.7.13.3"/>
    </reaction>
</comment>
<dbReference type="InterPro" id="IPR005467">
    <property type="entry name" value="His_kinase_dom"/>
</dbReference>
<evidence type="ECO:0000256" key="8">
    <source>
        <dbReference type="ARBA" id="ARBA00022741"/>
    </source>
</evidence>
<dbReference type="PANTHER" id="PTHR45528:SF1">
    <property type="entry name" value="SENSOR HISTIDINE KINASE CPXA"/>
    <property type="match status" value="1"/>
</dbReference>
<evidence type="ECO:0000256" key="9">
    <source>
        <dbReference type="ARBA" id="ARBA00022777"/>
    </source>
</evidence>
<keyword evidence="12" id="KW-0902">Two-component regulatory system</keyword>
<keyword evidence="9 17" id="KW-0418">Kinase</keyword>
<name>A0A545U8Y8_9GAMM</name>
<dbReference type="InterPro" id="IPR003661">
    <property type="entry name" value="HisK_dim/P_dom"/>
</dbReference>
<evidence type="ECO:0000259" key="16">
    <source>
        <dbReference type="PROSITE" id="PS50885"/>
    </source>
</evidence>
<reference evidence="17 18" key="1">
    <citation type="submission" date="2019-07" db="EMBL/GenBank/DDBJ databases">
        <title>Draft genome for Aliikangiella sp. M105.</title>
        <authorList>
            <person name="Wang G."/>
        </authorList>
    </citation>
    <scope>NUCLEOTIDE SEQUENCE [LARGE SCALE GENOMIC DNA]</scope>
    <source>
        <strain evidence="17 18">M105</strain>
    </source>
</reference>
<dbReference type="EMBL" id="VIKS01000011">
    <property type="protein sequence ID" value="TQV85928.1"/>
    <property type="molecule type" value="Genomic_DNA"/>
</dbReference>
<dbReference type="Pfam" id="PF00512">
    <property type="entry name" value="HisKA"/>
    <property type="match status" value="1"/>
</dbReference>
<dbReference type="InterPro" id="IPR003660">
    <property type="entry name" value="HAMP_dom"/>
</dbReference>
<dbReference type="Gene3D" id="1.10.287.130">
    <property type="match status" value="1"/>
</dbReference>
<proteinExistence type="predicted"/>
<evidence type="ECO:0000256" key="2">
    <source>
        <dbReference type="ARBA" id="ARBA00004651"/>
    </source>
</evidence>
<keyword evidence="18" id="KW-1185">Reference proteome</keyword>
<keyword evidence="5" id="KW-0597">Phosphoprotein</keyword>
<keyword evidence="10" id="KW-0067">ATP-binding</keyword>
<gene>
    <name evidence="17" type="ORF">FLL46_18595</name>
</gene>
<dbReference type="CDD" id="cd00082">
    <property type="entry name" value="HisKA"/>
    <property type="match status" value="1"/>
</dbReference>
<organism evidence="17 18">
    <name type="scientific">Aliikangiella coralliicola</name>
    <dbReference type="NCBI Taxonomy" id="2592383"/>
    <lineage>
        <taxon>Bacteria</taxon>
        <taxon>Pseudomonadati</taxon>
        <taxon>Pseudomonadota</taxon>
        <taxon>Gammaproteobacteria</taxon>
        <taxon>Oceanospirillales</taxon>
        <taxon>Pleioneaceae</taxon>
        <taxon>Aliikangiella</taxon>
    </lineage>
</organism>
<feature type="domain" description="Histidine kinase" evidence="15">
    <location>
        <begin position="218"/>
        <end position="401"/>
    </location>
</feature>
<dbReference type="Gene3D" id="3.30.565.10">
    <property type="entry name" value="Histidine kinase-like ATPase, C-terminal domain"/>
    <property type="match status" value="1"/>
</dbReference>